<dbReference type="Proteomes" id="UP000694523">
    <property type="component" value="Unplaced"/>
</dbReference>
<dbReference type="PANTHER" id="PTHR10590">
    <property type="entry name" value="SODIUM/NUCLEOSIDE COTRANSPORTER"/>
    <property type="match status" value="1"/>
</dbReference>
<keyword evidence="1" id="KW-1133">Transmembrane helix</keyword>
<dbReference type="Ensembl" id="ENSNMLT00000019660.1">
    <property type="protein sequence ID" value="ENSNMLP00000017475.1"/>
    <property type="gene ID" value="ENSNMLG00000011539.1"/>
</dbReference>
<dbReference type="GO" id="GO:0005886">
    <property type="term" value="C:plasma membrane"/>
    <property type="evidence" value="ECO:0007669"/>
    <property type="project" value="TreeGrafter"/>
</dbReference>
<accession>A0A8C6T7G5</accession>
<evidence type="ECO:0000259" key="3">
    <source>
        <dbReference type="Pfam" id="PF07670"/>
    </source>
</evidence>
<dbReference type="PANTHER" id="PTHR10590:SF4">
    <property type="entry name" value="SOLUTE CARRIER FAMILY 28 MEMBER 3"/>
    <property type="match status" value="1"/>
</dbReference>
<feature type="domain" description="Nucleoside transporter/FeoB GTPase Gate" evidence="3">
    <location>
        <begin position="141"/>
        <end position="230"/>
    </location>
</feature>
<evidence type="ECO:0000259" key="2">
    <source>
        <dbReference type="Pfam" id="PF07662"/>
    </source>
</evidence>
<dbReference type="Pfam" id="PF07662">
    <property type="entry name" value="Nucleos_tra2_C"/>
    <property type="match status" value="1"/>
</dbReference>
<dbReference type="AlphaFoldDB" id="A0A8C6T7G5"/>
<feature type="transmembrane region" description="Helical" evidence="1">
    <location>
        <begin position="145"/>
        <end position="166"/>
    </location>
</feature>
<evidence type="ECO:0000313" key="4">
    <source>
        <dbReference type="Ensembl" id="ENSNMLP00000017475.1"/>
    </source>
</evidence>
<feature type="transmembrane region" description="Helical" evidence="1">
    <location>
        <begin position="316"/>
        <end position="337"/>
    </location>
</feature>
<feature type="transmembrane region" description="Helical" evidence="1">
    <location>
        <begin position="401"/>
        <end position="422"/>
    </location>
</feature>
<dbReference type="GO" id="GO:0015864">
    <property type="term" value="P:pyrimidine nucleoside transport"/>
    <property type="evidence" value="ECO:0007669"/>
    <property type="project" value="TreeGrafter"/>
</dbReference>
<keyword evidence="5" id="KW-1185">Reference proteome</keyword>
<evidence type="ECO:0000256" key="1">
    <source>
        <dbReference type="SAM" id="Phobius"/>
    </source>
</evidence>
<dbReference type="GO" id="GO:0015860">
    <property type="term" value="P:purine nucleoside transmembrane transport"/>
    <property type="evidence" value="ECO:0007669"/>
    <property type="project" value="TreeGrafter"/>
</dbReference>
<feature type="domain" description="Concentrative nucleoside transporter C-terminal" evidence="2">
    <location>
        <begin position="236"/>
        <end position="447"/>
    </location>
</feature>
<evidence type="ECO:0000313" key="5">
    <source>
        <dbReference type="Proteomes" id="UP000694523"/>
    </source>
</evidence>
<dbReference type="InterPro" id="IPR008276">
    <property type="entry name" value="C_nuclsd_transpt"/>
</dbReference>
<name>A0A8C6T7G5_9GOBI</name>
<keyword evidence="1" id="KW-0472">Membrane</keyword>
<feature type="transmembrane region" description="Helical" evidence="1">
    <location>
        <begin position="31"/>
        <end position="49"/>
    </location>
</feature>
<reference evidence="4" key="2">
    <citation type="submission" date="2025-09" db="UniProtKB">
        <authorList>
            <consortium name="Ensembl"/>
        </authorList>
    </citation>
    <scope>IDENTIFICATION</scope>
</reference>
<feature type="transmembrane region" description="Helical" evidence="1">
    <location>
        <begin position="428"/>
        <end position="454"/>
    </location>
</feature>
<feature type="transmembrane region" description="Helical" evidence="1">
    <location>
        <begin position="292"/>
        <end position="310"/>
    </location>
</feature>
<dbReference type="GO" id="GO:0015389">
    <property type="term" value="F:pyrimidine- and adenosine-specific:sodium symporter activity"/>
    <property type="evidence" value="ECO:0007669"/>
    <property type="project" value="TreeGrafter"/>
</dbReference>
<protein>
    <submittedName>
        <fullName evidence="4">Solute carrier family 28 member 3</fullName>
    </submittedName>
</protein>
<dbReference type="InterPro" id="IPR011642">
    <property type="entry name" value="Gate_dom"/>
</dbReference>
<dbReference type="Pfam" id="PF07670">
    <property type="entry name" value="Gate"/>
    <property type="match status" value="1"/>
</dbReference>
<sequence length="506" mass="56296">INLTFVSLSAVVGYVALLVAACVVNFQKASILLIITCVVVLCFLWDLLFKRYGSLLWDKLSAGRTVGRKKKLWIKRYLMRSRNEETAVQRRFFTFMHVLVRFYISLDHKKNLENSLDNRAQCRICKKLFFTTVTKALSSSQVMPILVFMSTVISILQHTGFLSWLIRKVSPETQREILFSFQSQIFLHNTESILLIRPYISRLTCSEIHAVMTGGFASISGTVLGSYIAFGVDPAHLLTASVMSSPASLATAKTLWPETESSQILLEEDLEMDKGCSLLEAACRGASSAIEVVANILVNIISCLALLALMDSVLSWVGSMFDCPAFSFTLICSYVFMPLSFMMGVSWEDSFIVADLIGKKTFINEFVAYQKLSEFIRKRKGGGAEYVGNVKQYLSERSETIATYALCGFSNVTSLAMLVGALSKCPLWLRSLIAGCVSCFMTACIAGELCAFWLRFHTLEILTRGIRQNNSLCRATRAVNIHRSLATSNNNTLLPALTLARCSTVH</sequence>
<feature type="transmembrane region" description="Helical" evidence="1">
    <location>
        <begin position="6"/>
        <end position="24"/>
    </location>
</feature>
<organism evidence="4 5">
    <name type="scientific">Neogobius melanostomus</name>
    <name type="common">round goby</name>
    <dbReference type="NCBI Taxonomy" id="47308"/>
    <lineage>
        <taxon>Eukaryota</taxon>
        <taxon>Metazoa</taxon>
        <taxon>Chordata</taxon>
        <taxon>Craniata</taxon>
        <taxon>Vertebrata</taxon>
        <taxon>Euteleostomi</taxon>
        <taxon>Actinopterygii</taxon>
        <taxon>Neopterygii</taxon>
        <taxon>Teleostei</taxon>
        <taxon>Neoteleostei</taxon>
        <taxon>Acanthomorphata</taxon>
        <taxon>Gobiaria</taxon>
        <taxon>Gobiiformes</taxon>
        <taxon>Gobioidei</taxon>
        <taxon>Gobiidae</taxon>
        <taxon>Benthophilinae</taxon>
        <taxon>Neogobiini</taxon>
        <taxon>Neogobius</taxon>
    </lineage>
</organism>
<reference evidence="4" key="1">
    <citation type="submission" date="2025-08" db="UniProtKB">
        <authorList>
            <consortium name="Ensembl"/>
        </authorList>
    </citation>
    <scope>IDENTIFICATION</scope>
</reference>
<proteinExistence type="predicted"/>
<dbReference type="InterPro" id="IPR011657">
    <property type="entry name" value="CNT_C_dom"/>
</dbReference>
<keyword evidence="1" id="KW-0812">Transmembrane</keyword>